<dbReference type="EMBL" id="GBRH01269942">
    <property type="protein sequence ID" value="JAD27953.1"/>
    <property type="molecule type" value="Transcribed_RNA"/>
</dbReference>
<accession>A0A0A8YQ80</accession>
<organism evidence="1">
    <name type="scientific">Arundo donax</name>
    <name type="common">Giant reed</name>
    <name type="synonym">Donax arundinaceus</name>
    <dbReference type="NCBI Taxonomy" id="35708"/>
    <lineage>
        <taxon>Eukaryota</taxon>
        <taxon>Viridiplantae</taxon>
        <taxon>Streptophyta</taxon>
        <taxon>Embryophyta</taxon>
        <taxon>Tracheophyta</taxon>
        <taxon>Spermatophyta</taxon>
        <taxon>Magnoliopsida</taxon>
        <taxon>Liliopsida</taxon>
        <taxon>Poales</taxon>
        <taxon>Poaceae</taxon>
        <taxon>PACMAD clade</taxon>
        <taxon>Arundinoideae</taxon>
        <taxon>Arundineae</taxon>
        <taxon>Arundo</taxon>
    </lineage>
</organism>
<name>A0A0A8YQ80_ARUDO</name>
<reference evidence="1" key="2">
    <citation type="journal article" date="2015" name="Data Brief">
        <title>Shoot transcriptome of the giant reed, Arundo donax.</title>
        <authorList>
            <person name="Barrero R.A."/>
            <person name="Guerrero F.D."/>
            <person name="Moolhuijzen P."/>
            <person name="Goolsby J.A."/>
            <person name="Tidwell J."/>
            <person name="Bellgard S.E."/>
            <person name="Bellgard M.I."/>
        </authorList>
    </citation>
    <scope>NUCLEOTIDE SEQUENCE</scope>
    <source>
        <tissue evidence="1">Shoot tissue taken approximately 20 cm above the soil surface</tissue>
    </source>
</reference>
<sequence>MLWLRTFHYKTVWVSHCPDTESSATYPGDG</sequence>
<reference evidence="1" key="1">
    <citation type="submission" date="2014-09" db="EMBL/GenBank/DDBJ databases">
        <authorList>
            <person name="Magalhaes I.L.F."/>
            <person name="Oliveira U."/>
            <person name="Santos F.R."/>
            <person name="Vidigal T.H.D.A."/>
            <person name="Brescovit A.D."/>
            <person name="Santos A.J."/>
        </authorList>
    </citation>
    <scope>NUCLEOTIDE SEQUENCE</scope>
    <source>
        <tissue evidence="1">Shoot tissue taken approximately 20 cm above the soil surface</tissue>
    </source>
</reference>
<evidence type="ECO:0000313" key="1">
    <source>
        <dbReference type="EMBL" id="JAD27953.1"/>
    </source>
</evidence>
<proteinExistence type="predicted"/>
<dbReference type="AlphaFoldDB" id="A0A0A8YQ80"/>
<protein>
    <submittedName>
        <fullName evidence="1">Uncharacterized protein</fullName>
    </submittedName>
</protein>